<dbReference type="RefSeq" id="WP_191732993.1">
    <property type="nucleotide sequence ID" value="NZ_JACSPR010000003.1"/>
</dbReference>
<dbReference type="SUPFAM" id="SSF47413">
    <property type="entry name" value="lambda repressor-like DNA-binding domains"/>
    <property type="match status" value="1"/>
</dbReference>
<dbReference type="CDD" id="cd06279">
    <property type="entry name" value="PBP1_LacI-like"/>
    <property type="match status" value="1"/>
</dbReference>
<dbReference type="Pfam" id="PF13377">
    <property type="entry name" value="Peripla_BP_3"/>
    <property type="match status" value="1"/>
</dbReference>
<dbReference type="Gene3D" id="3.40.50.2300">
    <property type="match status" value="2"/>
</dbReference>
<keyword evidence="2 5" id="KW-0238">DNA-binding</keyword>
<evidence type="ECO:0000256" key="3">
    <source>
        <dbReference type="ARBA" id="ARBA00023163"/>
    </source>
</evidence>
<dbReference type="SMART" id="SM00354">
    <property type="entry name" value="HTH_LACI"/>
    <property type="match status" value="1"/>
</dbReference>
<evidence type="ECO:0000313" key="6">
    <source>
        <dbReference type="Proteomes" id="UP000650224"/>
    </source>
</evidence>
<reference evidence="5 6" key="1">
    <citation type="submission" date="2020-08" db="EMBL/GenBank/DDBJ databases">
        <title>A Genomic Blueprint of the Chicken Gut Microbiome.</title>
        <authorList>
            <person name="Gilroy R."/>
            <person name="Ravi A."/>
            <person name="Getino M."/>
            <person name="Pursley I."/>
            <person name="Horton D.L."/>
            <person name="Alikhan N.-F."/>
            <person name="Baker D."/>
            <person name="Gharbi K."/>
            <person name="Hall N."/>
            <person name="Watson M."/>
            <person name="Adriaenssens E.M."/>
            <person name="Foster-Nyarko E."/>
            <person name="Jarju S."/>
            <person name="Secka A."/>
            <person name="Antonio M."/>
            <person name="Oren A."/>
            <person name="Chaudhuri R."/>
            <person name="La Ragione R.M."/>
            <person name="Hildebrand F."/>
            <person name="Pallen M.J."/>
        </authorList>
    </citation>
    <scope>NUCLEOTIDE SEQUENCE [LARGE SCALE GENOMIC DNA]</scope>
    <source>
        <strain evidence="5 6">Sa1YVA5</strain>
    </source>
</reference>
<protein>
    <submittedName>
        <fullName evidence="5">LacI family DNA-binding transcriptional regulator</fullName>
    </submittedName>
</protein>
<evidence type="ECO:0000313" key="5">
    <source>
        <dbReference type="EMBL" id="MBD8029763.1"/>
    </source>
</evidence>
<dbReference type="InterPro" id="IPR046335">
    <property type="entry name" value="LacI/GalR-like_sensor"/>
</dbReference>
<keyword evidence="6" id="KW-1185">Reference proteome</keyword>
<dbReference type="InterPro" id="IPR000843">
    <property type="entry name" value="HTH_LacI"/>
</dbReference>
<evidence type="ECO:0000256" key="2">
    <source>
        <dbReference type="ARBA" id="ARBA00023125"/>
    </source>
</evidence>
<dbReference type="PANTHER" id="PTHR30146">
    <property type="entry name" value="LACI-RELATED TRANSCRIPTIONAL REPRESSOR"/>
    <property type="match status" value="1"/>
</dbReference>
<dbReference type="GO" id="GO:0000976">
    <property type="term" value="F:transcription cis-regulatory region binding"/>
    <property type="evidence" value="ECO:0007669"/>
    <property type="project" value="TreeGrafter"/>
</dbReference>
<dbReference type="Proteomes" id="UP000650224">
    <property type="component" value="Unassembled WGS sequence"/>
</dbReference>
<dbReference type="CDD" id="cd01392">
    <property type="entry name" value="HTH_LacI"/>
    <property type="match status" value="1"/>
</dbReference>
<sequence>MADVAEAAGVSVMTVSYAYNHPDRVAAHTRERVLATADEIGYRRPHPTASALRRGAPLQIGIVLGEHLTYAFDDPVASAFLSGVASECVTRGMGMTMIPVTGEEGPKDSARILSMDVAGYIVWATSDDNPLLSALEETGQPVVVSGGPAREGWGLVHLDDTTAARGVARLALHGRQHPAIIALPEAQHRTQALRYGPDPQAITFEVHRRRLEGYRAAVEEACLNWADVPVLFLGRNDGDEAHEGVDKLLLHHPATDALICMSDQIALGALPVIRASGRAVPGAITVTGWDDGPVAKQHGLTTVRQSLRDQGVLCARMLFDDHLTAMEAPCSVIARSTTAG</sequence>
<dbReference type="SUPFAM" id="SSF53822">
    <property type="entry name" value="Periplasmic binding protein-like I"/>
    <property type="match status" value="1"/>
</dbReference>
<dbReference type="InterPro" id="IPR010982">
    <property type="entry name" value="Lambda_DNA-bd_dom_sf"/>
</dbReference>
<dbReference type="Pfam" id="PF00356">
    <property type="entry name" value="LacI"/>
    <property type="match status" value="1"/>
</dbReference>
<feature type="domain" description="HTH lacI-type" evidence="4">
    <location>
        <begin position="1"/>
        <end position="54"/>
    </location>
</feature>
<dbReference type="PANTHER" id="PTHR30146:SF138">
    <property type="entry name" value="TRANSCRIPTIONAL REGULATORY PROTEIN"/>
    <property type="match status" value="1"/>
</dbReference>
<evidence type="ECO:0000256" key="1">
    <source>
        <dbReference type="ARBA" id="ARBA00023015"/>
    </source>
</evidence>
<keyword evidence="3" id="KW-0804">Transcription</keyword>
<comment type="caution">
    <text evidence="5">The sequence shown here is derived from an EMBL/GenBank/DDBJ whole genome shotgun (WGS) entry which is preliminary data.</text>
</comment>
<dbReference type="Gene3D" id="1.10.260.40">
    <property type="entry name" value="lambda repressor-like DNA-binding domains"/>
    <property type="match status" value="1"/>
</dbReference>
<name>A0A8I0LFC2_9CORY</name>
<dbReference type="GO" id="GO:0003700">
    <property type="term" value="F:DNA-binding transcription factor activity"/>
    <property type="evidence" value="ECO:0007669"/>
    <property type="project" value="TreeGrafter"/>
</dbReference>
<dbReference type="PROSITE" id="PS50932">
    <property type="entry name" value="HTH_LACI_2"/>
    <property type="match status" value="1"/>
</dbReference>
<dbReference type="InterPro" id="IPR028082">
    <property type="entry name" value="Peripla_BP_I"/>
</dbReference>
<dbReference type="EMBL" id="JACSPR010000003">
    <property type="protein sequence ID" value="MBD8029763.1"/>
    <property type="molecule type" value="Genomic_DNA"/>
</dbReference>
<keyword evidence="1" id="KW-0805">Transcription regulation</keyword>
<accession>A0A8I0LFC2</accession>
<gene>
    <name evidence="5" type="ORF">H9627_05390</name>
</gene>
<proteinExistence type="predicted"/>
<organism evidence="5 6">
    <name type="scientific">Corynebacterium gallinarum</name>
    <dbReference type="NCBI Taxonomy" id="2762214"/>
    <lineage>
        <taxon>Bacteria</taxon>
        <taxon>Bacillati</taxon>
        <taxon>Actinomycetota</taxon>
        <taxon>Actinomycetes</taxon>
        <taxon>Mycobacteriales</taxon>
        <taxon>Corynebacteriaceae</taxon>
        <taxon>Corynebacterium</taxon>
    </lineage>
</organism>
<dbReference type="AlphaFoldDB" id="A0A8I0LFC2"/>
<evidence type="ECO:0000259" key="4">
    <source>
        <dbReference type="PROSITE" id="PS50932"/>
    </source>
</evidence>